<dbReference type="HAMAP" id="MF_00575">
    <property type="entry name" value="LpxH"/>
    <property type="match status" value="1"/>
</dbReference>
<evidence type="ECO:0000256" key="7">
    <source>
        <dbReference type="ARBA" id="ARBA00023098"/>
    </source>
</evidence>
<evidence type="ECO:0000259" key="11">
    <source>
        <dbReference type="Pfam" id="PF00149"/>
    </source>
</evidence>
<protein>
    <recommendedName>
        <fullName evidence="10">UDP-2,3-diacylglucosamine hydrolase</fullName>
        <ecNumber evidence="10">3.6.1.54</ecNumber>
    </recommendedName>
    <alternativeName>
        <fullName evidence="10">UDP-2,3-diacylglucosamine diphosphatase</fullName>
    </alternativeName>
</protein>
<evidence type="ECO:0000256" key="4">
    <source>
        <dbReference type="ARBA" id="ARBA00022556"/>
    </source>
</evidence>
<dbReference type="EC" id="3.6.1.54" evidence="10"/>
<keyword evidence="8 10" id="KW-0472">Membrane</keyword>
<dbReference type="InterPro" id="IPR010138">
    <property type="entry name" value="UDP-diacylglucosamine_Hdrlase"/>
</dbReference>
<feature type="binding site" evidence="10">
    <location>
        <position position="160"/>
    </location>
    <ligand>
        <name>substrate</name>
    </ligand>
</feature>
<keyword evidence="6 10" id="KW-0378">Hydrolase</keyword>
<dbReference type="EMBL" id="CAADFE010000043">
    <property type="protein sequence ID" value="VFJ73060.1"/>
    <property type="molecule type" value="Genomic_DNA"/>
</dbReference>
<evidence type="ECO:0000256" key="9">
    <source>
        <dbReference type="ARBA" id="ARBA00023211"/>
    </source>
</evidence>
<comment type="subcellular location">
    <subcellularLocation>
        <location evidence="10">Cell inner membrane</location>
        <topology evidence="10">Peripheral membrane protein</topology>
        <orientation evidence="10">Cytoplasmic side</orientation>
    </subcellularLocation>
</comment>
<evidence type="ECO:0000256" key="5">
    <source>
        <dbReference type="ARBA" id="ARBA00022723"/>
    </source>
</evidence>
<dbReference type="GO" id="GO:0019897">
    <property type="term" value="C:extrinsic component of plasma membrane"/>
    <property type="evidence" value="ECO:0007669"/>
    <property type="project" value="UniProtKB-UniRule"/>
</dbReference>
<dbReference type="NCBIfam" id="NF003743">
    <property type="entry name" value="PRK05340.1"/>
    <property type="match status" value="1"/>
</dbReference>
<feature type="binding site" evidence="10">
    <location>
        <position position="195"/>
    </location>
    <ligand>
        <name>substrate</name>
    </ligand>
</feature>
<feature type="binding site" evidence="10">
    <location>
        <position position="41"/>
    </location>
    <ligand>
        <name>Mn(2+)</name>
        <dbReference type="ChEBI" id="CHEBI:29035"/>
        <label>2</label>
    </ligand>
</feature>
<feature type="binding site" evidence="10">
    <location>
        <position position="197"/>
    </location>
    <ligand>
        <name>Mn(2+)</name>
        <dbReference type="ChEBI" id="CHEBI:29035"/>
        <label>1</label>
    </ligand>
</feature>
<dbReference type="NCBIfam" id="TIGR01854">
    <property type="entry name" value="lipid_A_lpxH"/>
    <property type="match status" value="1"/>
</dbReference>
<feature type="binding site" evidence="10">
    <location>
        <position position="122"/>
    </location>
    <ligand>
        <name>substrate</name>
    </ligand>
</feature>
<feature type="binding site" evidence="10">
    <location>
        <begin position="79"/>
        <end position="80"/>
    </location>
    <ligand>
        <name>substrate</name>
    </ligand>
</feature>
<evidence type="ECO:0000313" key="12">
    <source>
        <dbReference type="EMBL" id="VFJ73060.1"/>
    </source>
</evidence>
<sequence length="240" mass="27072">MATFFVSDVHLSEDRQGIVETFLSFLNDSIGGADTLYILGDLFDLWLGDDDTRPPHVSVTDALRRLTERGASVGVLHGNHDFLLGKAFEKQTGCRLLPDPSIVGLYGERVLITHGDTLCTDDVGYQNYRKKVRSPVYQRLFRFLPLGQRLKWAASIRNTSREAVRDKLAHTMDVNQGAVERMILTYQVRYLVHGHTHRPAIHEISLPNGIGTRIVLGDWYRKDSNAVLIWGKGGFRLITV</sequence>
<evidence type="ECO:0000256" key="1">
    <source>
        <dbReference type="ARBA" id="ARBA00022475"/>
    </source>
</evidence>
<reference evidence="12" key="1">
    <citation type="submission" date="2019-02" db="EMBL/GenBank/DDBJ databases">
        <authorList>
            <person name="Gruber-Vodicka R. H."/>
            <person name="Seah K. B. B."/>
        </authorList>
    </citation>
    <scope>NUCLEOTIDE SEQUENCE</scope>
    <source>
        <strain evidence="12">BECK_BZ131</strain>
    </source>
</reference>
<keyword evidence="5 10" id="KW-0479">Metal-binding</keyword>
<dbReference type="InterPro" id="IPR004843">
    <property type="entry name" value="Calcineurin-like_PHP"/>
</dbReference>
<feature type="binding site" evidence="10">
    <location>
        <position position="79"/>
    </location>
    <ligand>
        <name>Mn(2+)</name>
        <dbReference type="ChEBI" id="CHEBI:29035"/>
        <label>2</label>
    </ligand>
</feature>
<dbReference type="AlphaFoldDB" id="A0A450TVN4"/>
<dbReference type="PANTHER" id="PTHR34990">
    <property type="entry name" value="UDP-2,3-DIACYLGLUCOSAMINE HYDROLASE-RELATED"/>
    <property type="match status" value="1"/>
</dbReference>
<organism evidence="12">
    <name type="scientific">Candidatus Kentrum sp. FW</name>
    <dbReference type="NCBI Taxonomy" id="2126338"/>
    <lineage>
        <taxon>Bacteria</taxon>
        <taxon>Pseudomonadati</taxon>
        <taxon>Pseudomonadota</taxon>
        <taxon>Gammaproteobacteria</taxon>
        <taxon>Candidatus Kentrum</taxon>
    </lineage>
</organism>
<feature type="binding site" evidence="10">
    <location>
        <position position="41"/>
    </location>
    <ligand>
        <name>Mn(2+)</name>
        <dbReference type="ChEBI" id="CHEBI:29035"/>
        <label>1</label>
    </ligand>
</feature>
<evidence type="ECO:0000256" key="8">
    <source>
        <dbReference type="ARBA" id="ARBA00023136"/>
    </source>
</evidence>
<comment type="similarity">
    <text evidence="10">Belongs to the LpxH family.</text>
</comment>
<dbReference type="GO" id="GO:0008758">
    <property type="term" value="F:UDP-2,3-diacylglucosamine hydrolase activity"/>
    <property type="evidence" value="ECO:0007669"/>
    <property type="project" value="UniProtKB-UniRule"/>
</dbReference>
<proteinExistence type="inferred from homology"/>
<comment type="pathway">
    <text evidence="10">Glycolipid biosynthesis; lipid IV(A) biosynthesis; lipid IV(A) from (3R)-3-hydroxytetradecanoyl-[acyl-carrier-protein] and UDP-N-acetyl-alpha-D-glucosamine: step 4/6.</text>
</comment>
<keyword evidence="3 10" id="KW-0997">Cell inner membrane</keyword>
<comment type="function">
    <text evidence="10">Hydrolyzes the pyrophosphate bond of UDP-2,3-diacylglucosamine to yield 2,3-diacylglucosamine 1-phosphate (lipid X) and UMP by catalyzing the attack of water at the alpha-P atom. Involved in the biosynthesis of lipid A, a phosphorylated glycolipid that anchors the lipopolysaccharide to the outer membrane of the cell.</text>
</comment>
<dbReference type="PANTHER" id="PTHR34990:SF1">
    <property type="entry name" value="UDP-2,3-DIACYLGLUCOSAMINE HYDROLASE"/>
    <property type="match status" value="1"/>
</dbReference>
<feature type="binding site" evidence="10">
    <location>
        <position position="114"/>
    </location>
    <ligand>
        <name>Mn(2+)</name>
        <dbReference type="ChEBI" id="CHEBI:29035"/>
        <label>2</label>
    </ligand>
</feature>
<evidence type="ECO:0000256" key="3">
    <source>
        <dbReference type="ARBA" id="ARBA00022519"/>
    </source>
</evidence>
<dbReference type="InterPro" id="IPR029052">
    <property type="entry name" value="Metallo-depent_PP-like"/>
</dbReference>
<feature type="binding site" evidence="10">
    <location>
        <position position="195"/>
    </location>
    <ligand>
        <name>Mn(2+)</name>
        <dbReference type="ChEBI" id="CHEBI:29035"/>
        <label>2</label>
    </ligand>
</feature>
<feature type="binding site" evidence="10">
    <location>
        <position position="10"/>
    </location>
    <ligand>
        <name>Mn(2+)</name>
        <dbReference type="ChEBI" id="CHEBI:29035"/>
        <label>1</label>
    </ligand>
</feature>
<keyword evidence="7 10" id="KW-0443">Lipid metabolism</keyword>
<accession>A0A450TVN4</accession>
<feature type="binding site" evidence="10">
    <location>
        <position position="8"/>
    </location>
    <ligand>
        <name>Mn(2+)</name>
        <dbReference type="ChEBI" id="CHEBI:29035"/>
        <label>1</label>
    </ligand>
</feature>
<keyword evidence="2 10" id="KW-0444">Lipid biosynthesis</keyword>
<dbReference type="InterPro" id="IPR043461">
    <property type="entry name" value="LpxH-like"/>
</dbReference>
<dbReference type="GO" id="GO:0005737">
    <property type="term" value="C:cytoplasm"/>
    <property type="evidence" value="ECO:0007669"/>
    <property type="project" value="InterPro"/>
</dbReference>
<dbReference type="CDD" id="cd07398">
    <property type="entry name" value="MPP_YbbF-LpxH"/>
    <property type="match status" value="1"/>
</dbReference>
<evidence type="ECO:0000256" key="2">
    <source>
        <dbReference type="ARBA" id="ARBA00022516"/>
    </source>
</evidence>
<dbReference type="GO" id="GO:0030145">
    <property type="term" value="F:manganese ion binding"/>
    <property type="evidence" value="ECO:0007669"/>
    <property type="project" value="UniProtKB-UniRule"/>
</dbReference>
<evidence type="ECO:0000256" key="6">
    <source>
        <dbReference type="ARBA" id="ARBA00022801"/>
    </source>
</evidence>
<comment type="cofactor">
    <cofactor evidence="10">
        <name>Mn(2+)</name>
        <dbReference type="ChEBI" id="CHEBI:29035"/>
    </cofactor>
    <text evidence="10">Binds 2 Mn(2+) ions per subunit in a binuclear metal center.</text>
</comment>
<dbReference type="SUPFAM" id="SSF56300">
    <property type="entry name" value="Metallo-dependent phosphatases"/>
    <property type="match status" value="1"/>
</dbReference>
<keyword evidence="4 10" id="KW-0441">Lipid A biosynthesis</keyword>
<keyword evidence="1 10" id="KW-1003">Cell membrane</keyword>
<gene>
    <name evidence="10" type="primary">lpxH</name>
    <name evidence="12" type="ORF">BECKFW1821C_GA0114237_104310</name>
</gene>
<dbReference type="Pfam" id="PF00149">
    <property type="entry name" value="Metallophos"/>
    <property type="match status" value="1"/>
</dbReference>
<evidence type="ECO:0000256" key="10">
    <source>
        <dbReference type="HAMAP-Rule" id="MF_00575"/>
    </source>
</evidence>
<dbReference type="UniPathway" id="UPA00359">
    <property type="reaction ID" value="UER00480"/>
</dbReference>
<feature type="binding site" evidence="10">
    <location>
        <position position="167"/>
    </location>
    <ligand>
        <name>substrate</name>
    </ligand>
</feature>
<dbReference type="Gene3D" id="3.60.21.10">
    <property type="match status" value="1"/>
</dbReference>
<name>A0A450TVN4_9GAMM</name>
<comment type="catalytic activity">
    <reaction evidence="10">
        <text>UDP-2-N,3-O-bis[(3R)-3-hydroxytetradecanoyl]-alpha-D-glucosamine + H2O = 2-N,3-O-bis[(3R)-3-hydroxytetradecanoyl]-alpha-D-glucosaminyl 1-phosphate + UMP + 2 H(+)</text>
        <dbReference type="Rhea" id="RHEA:25213"/>
        <dbReference type="ChEBI" id="CHEBI:15377"/>
        <dbReference type="ChEBI" id="CHEBI:15378"/>
        <dbReference type="ChEBI" id="CHEBI:57865"/>
        <dbReference type="ChEBI" id="CHEBI:57957"/>
        <dbReference type="ChEBI" id="CHEBI:78847"/>
        <dbReference type="EC" id="3.6.1.54"/>
    </reaction>
</comment>
<comment type="caution">
    <text evidence="10">Lacks conserved residue(s) required for the propagation of feature annotation.</text>
</comment>
<dbReference type="GO" id="GO:0009245">
    <property type="term" value="P:lipid A biosynthetic process"/>
    <property type="evidence" value="ECO:0007669"/>
    <property type="project" value="UniProtKB-UniRule"/>
</dbReference>
<keyword evidence="9 10" id="KW-0464">Manganese</keyword>
<feature type="domain" description="Calcineurin-like phosphoesterase" evidence="11">
    <location>
        <begin position="4"/>
        <end position="199"/>
    </location>
</feature>